<comment type="caution">
    <text evidence="1">The sequence shown here is derived from an EMBL/GenBank/DDBJ whole genome shotgun (WGS) entry which is preliminary data.</text>
</comment>
<sequence>MEPMKPLSAAIIEDRRSINLRGGHMVLSDEAAPLSKTKQQQAVEGFKMITENEASVRKAVGVGMGVATAAAYFTVGMPYTTLSGCIFGAVATFRTGAEYQ</sequence>
<proteinExistence type="predicted"/>
<protein>
    <submittedName>
        <fullName evidence="1">Uncharacterized protein</fullName>
    </submittedName>
</protein>
<evidence type="ECO:0000313" key="1">
    <source>
        <dbReference type="EMBL" id="KOO32641.1"/>
    </source>
</evidence>
<name>A0A0M0K187_9EUKA</name>
<dbReference type="EMBL" id="JWZX01001717">
    <property type="protein sequence ID" value="KOO32641.1"/>
    <property type="molecule type" value="Genomic_DNA"/>
</dbReference>
<accession>A0A0M0K187</accession>
<dbReference type="OrthoDB" id="10580371at2759"/>
<gene>
    <name evidence="1" type="ORF">Ctob_014544</name>
</gene>
<dbReference type="AlphaFoldDB" id="A0A0M0K187"/>
<dbReference type="Proteomes" id="UP000037460">
    <property type="component" value="Unassembled WGS sequence"/>
</dbReference>
<reference evidence="2" key="1">
    <citation type="journal article" date="2015" name="PLoS Genet.">
        <title>Genome Sequence and Transcriptome Analyses of Chrysochromulina tobin: Metabolic Tools for Enhanced Algal Fitness in the Prominent Order Prymnesiales (Haptophyceae).</title>
        <authorList>
            <person name="Hovde B.T."/>
            <person name="Deodato C.R."/>
            <person name="Hunsperger H.M."/>
            <person name="Ryken S.A."/>
            <person name="Yost W."/>
            <person name="Jha R.K."/>
            <person name="Patterson J."/>
            <person name="Monnat R.J. Jr."/>
            <person name="Barlow S.B."/>
            <person name="Starkenburg S.R."/>
            <person name="Cattolico R.A."/>
        </authorList>
    </citation>
    <scope>NUCLEOTIDE SEQUENCE</scope>
    <source>
        <strain evidence="2">CCMP291</strain>
    </source>
</reference>
<keyword evidence="2" id="KW-1185">Reference proteome</keyword>
<organism evidence="1 2">
    <name type="scientific">Chrysochromulina tobinii</name>
    <dbReference type="NCBI Taxonomy" id="1460289"/>
    <lineage>
        <taxon>Eukaryota</taxon>
        <taxon>Haptista</taxon>
        <taxon>Haptophyta</taxon>
        <taxon>Prymnesiophyceae</taxon>
        <taxon>Prymnesiales</taxon>
        <taxon>Chrysochromulinaceae</taxon>
        <taxon>Chrysochromulina</taxon>
    </lineage>
</organism>
<evidence type="ECO:0000313" key="2">
    <source>
        <dbReference type="Proteomes" id="UP000037460"/>
    </source>
</evidence>